<dbReference type="InterPro" id="IPR005184">
    <property type="entry name" value="DUF306_Meta_HslJ"/>
</dbReference>
<dbReference type="OrthoDB" id="507754at2"/>
<protein>
    <submittedName>
        <fullName evidence="2">META domain-containing protein</fullName>
    </submittedName>
</protein>
<name>A0A4R0KK71_9ACTN</name>
<accession>A0A4R0KK71</accession>
<dbReference type="InterPro" id="IPR053147">
    <property type="entry name" value="Hsp_HslJ-like"/>
</dbReference>
<sequence>MQQDRCGRRAGELLTDGRLWIDGYFTTQQGCEPPLHAQDEWLTSFLVSKPSWHLNGDQLTLTSAGTTISLLDRKIAEHDFPLDGTRWKVDTVIIKDGDLRRHHHRAEAAWVTFDGERLTGWTGCNELSGTVTRTSTALTFTDVVTTDRACTGETAEVETAILTTLRADVTYTIDHNCLTLLTPTGTGLDLTAVR</sequence>
<dbReference type="PANTHER" id="PTHR35535:SF2">
    <property type="entry name" value="DUF306 DOMAIN-CONTAINING PROTEIN"/>
    <property type="match status" value="1"/>
</dbReference>
<reference evidence="2 3" key="1">
    <citation type="submission" date="2019-02" db="EMBL/GenBank/DDBJ databases">
        <title>Kribbella capetownensis sp. nov. and Kribbella speibonae sp. nov., isolated from soil.</title>
        <authorList>
            <person name="Curtis S.M."/>
            <person name="Norton I."/>
            <person name="Everest G.J."/>
            <person name="Meyers P.R."/>
        </authorList>
    </citation>
    <scope>NUCLEOTIDE SEQUENCE [LARGE SCALE GENOMIC DNA]</scope>
    <source>
        <strain evidence="2 3">NRRL B-24813</strain>
    </source>
</reference>
<dbReference type="Gene3D" id="2.40.128.270">
    <property type="match status" value="2"/>
</dbReference>
<evidence type="ECO:0000259" key="1">
    <source>
        <dbReference type="Pfam" id="PF03724"/>
    </source>
</evidence>
<keyword evidence="3" id="KW-1185">Reference proteome</keyword>
<dbReference type="Pfam" id="PF03724">
    <property type="entry name" value="META"/>
    <property type="match status" value="2"/>
</dbReference>
<comment type="caution">
    <text evidence="2">The sequence shown here is derived from an EMBL/GenBank/DDBJ whole genome shotgun (WGS) entry which is preliminary data.</text>
</comment>
<proteinExistence type="predicted"/>
<dbReference type="EMBL" id="SJKB01000013">
    <property type="protein sequence ID" value="TCC56105.1"/>
    <property type="molecule type" value="Genomic_DNA"/>
</dbReference>
<feature type="domain" description="DUF306" evidence="1">
    <location>
        <begin position="81"/>
        <end position="186"/>
    </location>
</feature>
<evidence type="ECO:0000313" key="3">
    <source>
        <dbReference type="Proteomes" id="UP000291144"/>
    </source>
</evidence>
<dbReference type="Proteomes" id="UP000291144">
    <property type="component" value="Unassembled WGS sequence"/>
</dbReference>
<organism evidence="2 3">
    <name type="scientific">Kribbella pittospori</name>
    <dbReference type="NCBI Taxonomy" id="722689"/>
    <lineage>
        <taxon>Bacteria</taxon>
        <taxon>Bacillati</taxon>
        <taxon>Actinomycetota</taxon>
        <taxon>Actinomycetes</taxon>
        <taxon>Propionibacteriales</taxon>
        <taxon>Kribbellaceae</taxon>
        <taxon>Kribbella</taxon>
    </lineage>
</organism>
<feature type="domain" description="DUF306" evidence="1">
    <location>
        <begin position="14"/>
        <end position="65"/>
    </location>
</feature>
<dbReference type="InterPro" id="IPR038670">
    <property type="entry name" value="HslJ-like_sf"/>
</dbReference>
<evidence type="ECO:0000313" key="2">
    <source>
        <dbReference type="EMBL" id="TCC56105.1"/>
    </source>
</evidence>
<dbReference type="PANTHER" id="PTHR35535">
    <property type="entry name" value="HEAT SHOCK PROTEIN HSLJ"/>
    <property type="match status" value="1"/>
</dbReference>
<dbReference type="AlphaFoldDB" id="A0A4R0KK71"/>
<dbReference type="RefSeq" id="WP_131363233.1">
    <property type="nucleotide sequence ID" value="NZ_SJKB01000013.1"/>
</dbReference>
<gene>
    <name evidence="2" type="ORF">E0H73_33610</name>
</gene>